<keyword evidence="2" id="KW-0812">Transmembrane</keyword>
<evidence type="ECO:0000256" key="1">
    <source>
        <dbReference type="SAM" id="MobiDB-lite"/>
    </source>
</evidence>
<protein>
    <submittedName>
        <fullName evidence="3">Uncharacterized protein</fullName>
    </submittedName>
</protein>
<feature type="compositionally biased region" description="Polar residues" evidence="1">
    <location>
        <begin position="221"/>
        <end position="237"/>
    </location>
</feature>
<name>A0A1M2W3R4_TRAPU</name>
<feature type="region of interest" description="Disordered" evidence="1">
    <location>
        <begin position="175"/>
        <end position="199"/>
    </location>
</feature>
<keyword evidence="2" id="KW-0472">Membrane</keyword>
<evidence type="ECO:0000313" key="3">
    <source>
        <dbReference type="EMBL" id="OJT14507.1"/>
    </source>
</evidence>
<feature type="region of interest" description="Disordered" evidence="1">
    <location>
        <begin position="218"/>
        <end position="324"/>
    </location>
</feature>
<dbReference type="AlphaFoldDB" id="A0A1M2W3R4"/>
<feature type="compositionally biased region" description="Low complexity" evidence="1">
    <location>
        <begin position="9"/>
        <end position="24"/>
    </location>
</feature>
<sequence length="324" mass="34526">MPISPSRISTPVQRSTSTVPTSSTSLFSAAPSHTGCWPSGTLPSPSNQPLLTRWPPWRSACFGTASLSTFSPGSTSSNSSSLFGGPTVPPWATNTARANFFTGGPHGFPREVVVVLAASLGLVLFAAVAAVSLIYLRRLCRRRRLRRSVERAYPADLCAPVEEAESAKDVNVFEGNTSRDTHAPNAGHPSPPSSSVIDISSPRTSVFVAPPSSPFIRQEECQQAPSTIPSQPSSEDQGSAKAATEPSVGADVPRPTRDLPIPPYSNPSSVPECRTGVPRTSRFVTVLKEVPDEEERELPPPYEPGSQAIHDATPRQESRTYGDV</sequence>
<dbReference type="Proteomes" id="UP000184267">
    <property type="component" value="Unassembled WGS sequence"/>
</dbReference>
<gene>
    <name evidence="3" type="ORF">TRAPUB_8953</name>
</gene>
<comment type="caution">
    <text evidence="3">The sequence shown here is derived from an EMBL/GenBank/DDBJ whole genome shotgun (WGS) entry which is preliminary data.</text>
</comment>
<keyword evidence="4" id="KW-1185">Reference proteome</keyword>
<keyword evidence="2" id="KW-1133">Transmembrane helix</keyword>
<proteinExistence type="predicted"/>
<reference evidence="3 4" key="1">
    <citation type="submission" date="2016-10" db="EMBL/GenBank/DDBJ databases">
        <title>Genome sequence of the basidiomycete white-rot fungus Trametes pubescens.</title>
        <authorList>
            <person name="Makela M.R."/>
            <person name="Granchi Z."/>
            <person name="Peng M."/>
            <person name="De Vries R.P."/>
            <person name="Grigoriev I."/>
            <person name="Riley R."/>
            <person name="Hilden K."/>
        </authorList>
    </citation>
    <scope>NUCLEOTIDE SEQUENCE [LARGE SCALE GENOMIC DNA]</scope>
    <source>
        <strain evidence="3 4">FBCC735</strain>
    </source>
</reference>
<feature type="compositionally biased region" description="Basic and acidic residues" evidence="1">
    <location>
        <begin position="312"/>
        <end position="324"/>
    </location>
</feature>
<feature type="region of interest" description="Disordered" evidence="1">
    <location>
        <begin position="1"/>
        <end position="24"/>
    </location>
</feature>
<feature type="transmembrane region" description="Helical" evidence="2">
    <location>
        <begin position="112"/>
        <end position="136"/>
    </location>
</feature>
<dbReference type="EMBL" id="MNAD01000281">
    <property type="protein sequence ID" value="OJT14507.1"/>
    <property type="molecule type" value="Genomic_DNA"/>
</dbReference>
<evidence type="ECO:0000256" key="2">
    <source>
        <dbReference type="SAM" id="Phobius"/>
    </source>
</evidence>
<organism evidence="3 4">
    <name type="scientific">Trametes pubescens</name>
    <name type="common">White-rot fungus</name>
    <dbReference type="NCBI Taxonomy" id="154538"/>
    <lineage>
        <taxon>Eukaryota</taxon>
        <taxon>Fungi</taxon>
        <taxon>Dikarya</taxon>
        <taxon>Basidiomycota</taxon>
        <taxon>Agaricomycotina</taxon>
        <taxon>Agaricomycetes</taxon>
        <taxon>Polyporales</taxon>
        <taxon>Polyporaceae</taxon>
        <taxon>Trametes</taxon>
    </lineage>
</organism>
<accession>A0A1M2W3R4</accession>
<evidence type="ECO:0000313" key="4">
    <source>
        <dbReference type="Proteomes" id="UP000184267"/>
    </source>
</evidence>